<dbReference type="GO" id="GO:0016020">
    <property type="term" value="C:membrane"/>
    <property type="evidence" value="ECO:0007669"/>
    <property type="project" value="UniProtKB-SubCell"/>
</dbReference>
<dbReference type="PANTHER" id="PTHR31386:SF2">
    <property type="entry name" value="SIMILAR TO RIKEN CDNA 2510039O18"/>
    <property type="match status" value="1"/>
</dbReference>
<evidence type="ECO:0000256" key="3">
    <source>
        <dbReference type="ARBA" id="ARBA00022729"/>
    </source>
</evidence>
<proteinExistence type="predicted"/>
<evidence type="ECO:0000313" key="9">
    <source>
        <dbReference type="WBParaSite" id="L893_g9652.t1"/>
    </source>
</evidence>
<evidence type="ECO:0000256" key="5">
    <source>
        <dbReference type="ARBA" id="ARBA00023136"/>
    </source>
</evidence>
<name>A0A1I8AWG0_9BILA</name>
<evidence type="ECO:0000256" key="4">
    <source>
        <dbReference type="ARBA" id="ARBA00022989"/>
    </source>
</evidence>
<organism evidence="8 9">
    <name type="scientific">Steinernema glaseri</name>
    <dbReference type="NCBI Taxonomy" id="37863"/>
    <lineage>
        <taxon>Eukaryota</taxon>
        <taxon>Metazoa</taxon>
        <taxon>Ecdysozoa</taxon>
        <taxon>Nematoda</taxon>
        <taxon>Chromadorea</taxon>
        <taxon>Rhabditida</taxon>
        <taxon>Tylenchina</taxon>
        <taxon>Panagrolaimomorpha</taxon>
        <taxon>Strongyloidoidea</taxon>
        <taxon>Steinernematidae</taxon>
        <taxon>Steinernema</taxon>
    </lineage>
</organism>
<dbReference type="Proteomes" id="UP000095287">
    <property type="component" value="Unplaced"/>
</dbReference>
<dbReference type="InterPro" id="IPR018795">
    <property type="entry name" value="K2013-like"/>
</dbReference>
<keyword evidence="5 7" id="KW-0472">Membrane</keyword>
<evidence type="ECO:0000256" key="2">
    <source>
        <dbReference type="ARBA" id="ARBA00022692"/>
    </source>
</evidence>
<dbReference type="Pfam" id="PF10222">
    <property type="entry name" value="DUF2152"/>
    <property type="match status" value="1"/>
</dbReference>
<dbReference type="PANTHER" id="PTHR31386">
    <property type="entry name" value="UNCHARACTERIZED PROTEIN KIAA2013"/>
    <property type="match status" value="1"/>
</dbReference>
<comment type="subcellular location">
    <subcellularLocation>
        <location evidence="1">Membrane</location>
        <topology evidence="1">Single-pass type I membrane protein</topology>
    </subcellularLocation>
</comment>
<evidence type="ECO:0000256" key="7">
    <source>
        <dbReference type="SAM" id="Phobius"/>
    </source>
</evidence>
<accession>A0A1I8AWG0</accession>
<keyword evidence="3" id="KW-0732">Signal</keyword>
<keyword evidence="6" id="KW-0325">Glycoprotein</keyword>
<feature type="transmembrane region" description="Helical" evidence="7">
    <location>
        <begin position="137"/>
        <end position="160"/>
    </location>
</feature>
<sequence>MNFQAVLKEQAKRVLLAPRKLLVALCILVFLLYCLLGGGDYASTVSSSFCVANHWGKNRRGVSDDGTHWTHDSSVAFVGNGHIGIDVAKEREVRIAGAQARLLDMRSGFKPLVNVRFTEGDASSEELLTDYDQGVIRVARCVSLVSFCVFLFVGALCATLHTTPSNILLYTATQ</sequence>
<keyword evidence="2 7" id="KW-0812">Transmembrane</keyword>
<keyword evidence="4 7" id="KW-1133">Transmembrane helix</keyword>
<reference evidence="9" key="1">
    <citation type="submission" date="2016-11" db="UniProtKB">
        <authorList>
            <consortium name="WormBaseParasite"/>
        </authorList>
    </citation>
    <scope>IDENTIFICATION</scope>
</reference>
<evidence type="ECO:0000313" key="8">
    <source>
        <dbReference type="Proteomes" id="UP000095287"/>
    </source>
</evidence>
<feature type="transmembrane region" description="Helical" evidence="7">
    <location>
        <begin position="21"/>
        <end position="39"/>
    </location>
</feature>
<evidence type="ECO:0000256" key="6">
    <source>
        <dbReference type="ARBA" id="ARBA00023180"/>
    </source>
</evidence>
<dbReference type="AlphaFoldDB" id="A0A1I8AWG0"/>
<evidence type="ECO:0000256" key="1">
    <source>
        <dbReference type="ARBA" id="ARBA00004479"/>
    </source>
</evidence>
<dbReference type="WBParaSite" id="L893_g9652.t1">
    <property type="protein sequence ID" value="L893_g9652.t1"/>
    <property type="gene ID" value="L893_g9652"/>
</dbReference>
<protein>
    <submittedName>
        <fullName evidence="9">Transmembrane protein</fullName>
    </submittedName>
</protein>
<keyword evidence="8" id="KW-1185">Reference proteome</keyword>